<organism evidence="1 2">
    <name type="scientific">Vairimorpha apis BRL 01</name>
    <dbReference type="NCBI Taxonomy" id="1037528"/>
    <lineage>
        <taxon>Eukaryota</taxon>
        <taxon>Fungi</taxon>
        <taxon>Fungi incertae sedis</taxon>
        <taxon>Microsporidia</taxon>
        <taxon>Nosematidae</taxon>
        <taxon>Vairimorpha</taxon>
    </lineage>
</organism>
<accession>T0LBM2</accession>
<reference evidence="1 2" key="1">
    <citation type="journal article" date="2013" name="BMC Genomics">
        <title>Genome sequencing and comparative genomics of honey bee microsporidia, Nosema apis reveal novel insights into host-parasite interactions.</title>
        <authorList>
            <person name="Chen Yp."/>
            <person name="Pettis J.S."/>
            <person name="Zhao Y."/>
            <person name="Liu X."/>
            <person name="Tallon L.J."/>
            <person name="Sadzewicz L.D."/>
            <person name="Li R."/>
            <person name="Zheng H."/>
            <person name="Huang S."/>
            <person name="Zhang X."/>
            <person name="Hamilton M.C."/>
            <person name="Pernal S.F."/>
            <person name="Melathopoulos A.P."/>
            <person name="Yan X."/>
            <person name="Evans J.D."/>
        </authorList>
    </citation>
    <scope>NUCLEOTIDE SEQUENCE [LARGE SCALE GENOMIC DNA]</scope>
    <source>
        <strain evidence="1 2">BRL 01</strain>
    </source>
</reference>
<name>T0LBM2_9MICR</name>
<dbReference type="EMBL" id="KE647108">
    <property type="protein sequence ID" value="EQB61679.1"/>
    <property type="molecule type" value="Genomic_DNA"/>
</dbReference>
<evidence type="ECO:0000313" key="2">
    <source>
        <dbReference type="Proteomes" id="UP000053780"/>
    </source>
</evidence>
<evidence type="ECO:0000313" key="1">
    <source>
        <dbReference type="EMBL" id="EQB61679.1"/>
    </source>
</evidence>
<dbReference type="AlphaFoldDB" id="T0LBM2"/>
<protein>
    <submittedName>
        <fullName evidence="1">Uncharacterized protein</fullName>
    </submittedName>
</protein>
<dbReference type="Proteomes" id="UP000053780">
    <property type="component" value="Unassembled WGS sequence"/>
</dbReference>
<keyword evidence="2" id="KW-1185">Reference proteome</keyword>
<sequence>MIIKENVLHKILDYENIDICSILKKISEILNIQFFQDNEIFTLGNEYFIIDINNDLHITFVEETLYDIYRYLLKFFILYFSKIKTKNEVKNVKSGFCECISSYNYCDLSNFISTKNNLIFNIFTHRYESFEFKPYFFSKPEYIALDNFNLGECLDYEMIDRMYFLNFQKCYCYVEIHGVNIFVDNKLKIYINNKYDENLSFLFKYGLSLKDCILRINANLF</sequence>
<gene>
    <name evidence="1" type="ORF">NAPIS_ORF00751</name>
</gene>
<dbReference type="OrthoDB" id="2190614at2759"/>
<dbReference type="VEuPathDB" id="MicrosporidiaDB:NAPIS_ORF00751"/>
<dbReference type="HOGENOM" id="CLU_1069970_0_0_1"/>
<proteinExistence type="predicted"/>